<organism evidence="2 3">
    <name type="scientific">Pseudoduganella guangdongensis</name>
    <dbReference type="NCBI Taxonomy" id="2692179"/>
    <lineage>
        <taxon>Bacteria</taxon>
        <taxon>Pseudomonadati</taxon>
        <taxon>Pseudomonadota</taxon>
        <taxon>Betaproteobacteria</taxon>
        <taxon>Burkholderiales</taxon>
        <taxon>Oxalobacteraceae</taxon>
        <taxon>Telluria group</taxon>
        <taxon>Pseudoduganella</taxon>
    </lineage>
</organism>
<evidence type="ECO:0000256" key="1">
    <source>
        <dbReference type="SAM" id="SignalP"/>
    </source>
</evidence>
<dbReference type="EMBL" id="WWCJ01000001">
    <property type="protein sequence ID" value="MYN00823.1"/>
    <property type="molecule type" value="Genomic_DNA"/>
</dbReference>
<proteinExistence type="predicted"/>
<keyword evidence="3" id="KW-1185">Reference proteome</keyword>
<dbReference type="Proteomes" id="UP000448575">
    <property type="component" value="Unassembled WGS sequence"/>
</dbReference>
<dbReference type="AlphaFoldDB" id="A0A6N9HCS0"/>
<feature type="chain" id="PRO_5027087153" evidence="1">
    <location>
        <begin position="28"/>
        <end position="230"/>
    </location>
</feature>
<name>A0A6N9HCS0_9BURK</name>
<sequence length="230" mass="25432">MNIQKFATVSKTSFVVGLLACAASVLAAEPNDQLRNAALRVMEGRASVYATLNRCDAVFRKAGLDSRYVKQFWDSRRFEVFEGVRIALAASMIDSEFPSLPSQDGGGNVSFEQCESLVRNDAPGKLDIEGVSTDDLQSMVAAYQATRPDPRARRDRSLFNDCIKANFNSRQTDFAVANVRCICVGMAMSSVPQDQLDEWLARVHSGEALPMQKQSWFDALAPKLQACYTR</sequence>
<comment type="caution">
    <text evidence="2">The sequence shown here is derived from an EMBL/GenBank/DDBJ whole genome shotgun (WGS) entry which is preliminary data.</text>
</comment>
<evidence type="ECO:0000313" key="2">
    <source>
        <dbReference type="EMBL" id="MYN00823.1"/>
    </source>
</evidence>
<keyword evidence="1" id="KW-0732">Signal</keyword>
<feature type="signal peptide" evidence="1">
    <location>
        <begin position="1"/>
        <end position="27"/>
    </location>
</feature>
<dbReference type="RefSeq" id="WP_161023827.1">
    <property type="nucleotide sequence ID" value="NZ_WWCJ01000001.1"/>
</dbReference>
<reference evidence="2 3" key="1">
    <citation type="submission" date="2019-12" db="EMBL/GenBank/DDBJ databases">
        <title>Novel species isolated from a subtropical stream in China.</title>
        <authorList>
            <person name="Lu H."/>
        </authorList>
    </citation>
    <scope>NUCLEOTIDE SEQUENCE [LARGE SCALE GENOMIC DNA]</scope>
    <source>
        <strain evidence="2 3">DS3</strain>
    </source>
</reference>
<accession>A0A6N9HCS0</accession>
<protein>
    <submittedName>
        <fullName evidence="2">Uncharacterized protein</fullName>
    </submittedName>
</protein>
<gene>
    <name evidence="2" type="ORF">GTP41_01795</name>
</gene>
<evidence type="ECO:0000313" key="3">
    <source>
        <dbReference type="Proteomes" id="UP000448575"/>
    </source>
</evidence>